<proteinExistence type="predicted"/>
<name>A0ABZ2NEY1_9BACI</name>
<protein>
    <submittedName>
        <fullName evidence="1">Kinase-associated lipoprotein B</fullName>
    </submittedName>
</protein>
<dbReference type="InterPro" id="IPR014916">
    <property type="entry name" value="KapB"/>
</dbReference>
<dbReference type="Gene3D" id="2.30.30.430">
    <property type="entry name" value="Kinase associated protein B domain"/>
    <property type="match status" value="1"/>
</dbReference>
<dbReference type="SMART" id="SM01298">
    <property type="entry name" value="KapB"/>
    <property type="match status" value="1"/>
</dbReference>
<evidence type="ECO:0000313" key="1">
    <source>
        <dbReference type="EMBL" id="WXB96216.1"/>
    </source>
</evidence>
<dbReference type="EMBL" id="CP147407">
    <property type="protein sequence ID" value="WXB96216.1"/>
    <property type="molecule type" value="Genomic_DNA"/>
</dbReference>
<dbReference type="Pfam" id="PF08810">
    <property type="entry name" value="KapB"/>
    <property type="match status" value="1"/>
</dbReference>
<keyword evidence="1" id="KW-0418">Kinase</keyword>
<evidence type="ECO:0000313" key="2">
    <source>
        <dbReference type="Proteomes" id="UP001377337"/>
    </source>
</evidence>
<accession>A0ABZ2NEY1</accession>
<reference evidence="1 2" key="1">
    <citation type="submission" date="2024-02" db="EMBL/GenBank/DDBJ databases">
        <title>Seven novel Bacillus-like species.</title>
        <authorList>
            <person name="Liu G."/>
        </authorList>
    </citation>
    <scope>NUCLEOTIDE SEQUENCE [LARGE SCALE GENOMIC DNA]</scope>
    <source>
        <strain evidence="1 2">FJAT-52054</strain>
    </source>
</reference>
<keyword evidence="2" id="KW-1185">Reference proteome</keyword>
<keyword evidence="1" id="KW-0449">Lipoprotein</keyword>
<organism evidence="1 2">
    <name type="scientific">Metabacillus sediminis</name>
    <dbReference type="NCBI Taxonomy" id="3117746"/>
    <lineage>
        <taxon>Bacteria</taxon>
        <taxon>Bacillati</taxon>
        <taxon>Bacillota</taxon>
        <taxon>Bacilli</taxon>
        <taxon>Bacillales</taxon>
        <taxon>Bacillaceae</taxon>
        <taxon>Metabacillus</taxon>
    </lineage>
</organism>
<dbReference type="GO" id="GO:0016301">
    <property type="term" value="F:kinase activity"/>
    <property type="evidence" value="ECO:0007669"/>
    <property type="project" value="UniProtKB-KW"/>
</dbReference>
<dbReference type="SUPFAM" id="SSF141251">
    <property type="entry name" value="Kinase-associated protein B-like"/>
    <property type="match status" value="1"/>
</dbReference>
<dbReference type="InterPro" id="IPR038080">
    <property type="entry name" value="KapB_sf"/>
</dbReference>
<dbReference type="RefSeq" id="WP_338778099.1">
    <property type="nucleotide sequence ID" value="NZ_CP147407.1"/>
</dbReference>
<keyword evidence="1" id="KW-0808">Transferase</keyword>
<gene>
    <name evidence="1" type="ORF">WCV65_17000</name>
</gene>
<sequence length="125" mass="14281">MEFQPGDYVTGIYKTGKYAGVVTAIRPMHILVQVKAVLKHPQQGDLHIPKEAEVPLFHERRALSYNEQTNVPKNMVKPLEGDLPDYSMSLLKSIDQMRILLNNDESLWAKKSLACLDQLENDYKL</sequence>
<dbReference type="Proteomes" id="UP001377337">
    <property type="component" value="Chromosome"/>
</dbReference>